<dbReference type="PANTHER" id="PTHR43341:SF3">
    <property type="entry name" value="AMINO-ACID PERMEASE PB1C11.02-RELATED"/>
    <property type="match status" value="1"/>
</dbReference>
<keyword evidence="4 8" id="KW-0812">Transmembrane</keyword>
<evidence type="ECO:0000313" key="10">
    <source>
        <dbReference type="EMBL" id="EMG45635.1"/>
    </source>
</evidence>
<evidence type="ECO:0000256" key="3">
    <source>
        <dbReference type="ARBA" id="ARBA00022448"/>
    </source>
</evidence>
<organism evidence="10 11">
    <name type="scientific">Candida maltosa (strain Xu316)</name>
    <name type="common">Yeast</name>
    <dbReference type="NCBI Taxonomy" id="1245528"/>
    <lineage>
        <taxon>Eukaryota</taxon>
        <taxon>Fungi</taxon>
        <taxon>Dikarya</taxon>
        <taxon>Ascomycota</taxon>
        <taxon>Saccharomycotina</taxon>
        <taxon>Pichiomycetes</taxon>
        <taxon>Debaryomycetaceae</taxon>
        <taxon>Candida/Lodderomyces clade</taxon>
        <taxon>Candida</taxon>
    </lineage>
</organism>
<keyword evidence="5" id="KW-0029">Amino-acid transport</keyword>
<dbReference type="Gene3D" id="1.20.1740.10">
    <property type="entry name" value="Amino acid/polyamine transporter I"/>
    <property type="match status" value="1"/>
</dbReference>
<reference evidence="10 11" key="1">
    <citation type="submission" date="2013-02" db="EMBL/GenBank/DDBJ databases">
        <title>Genome sequence of Candida maltosa Xu316, a potential industrial strain for xylitol and ethanol production.</title>
        <authorList>
            <person name="Yu J."/>
            <person name="Wang Q."/>
            <person name="Geng X."/>
            <person name="Bao W."/>
            <person name="He P."/>
            <person name="Cai J."/>
        </authorList>
    </citation>
    <scope>NUCLEOTIDE SEQUENCE [LARGE SCALE GENOMIC DNA]</scope>
    <source>
        <strain evidence="11">Xu316</strain>
    </source>
</reference>
<evidence type="ECO:0000256" key="6">
    <source>
        <dbReference type="ARBA" id="ARBA00022989"/>
    </source>
</evidence>
<dbReference type="OMA" id="HFISESY"/>
<dbReference type="GO" id="GO:0016020">
    <property type="term" value="C:membrane"/>
    <property type="evidence" value="ECO:0007669"/>
    <property type="project" value="UniProtKB-SubCell"/>
</dbReference>
<comment type="similarity">
    <text evidence="2">Belongs to the amino acid-polyamine-organocation (APC) superfamily. YAT (TC 2.A.3.10) family.</text>
</comment>
<feature type="transmembrane region" description="Helical" evidence="8">
    <location>
        <begin position="78"/>
        <end position="98"/>
    </location>
</feature>
<feature type="transmembrane region" description="Helical" evidence="8">
    <location>
        <begin position="51"/>
        <end position="72"/>
    </location>
</feature>
<evidence type="ECO:0000256" key="4">
    <source>
        <dbReference type="ARBA" id="ARBA00022692"/>
    </source>
</evidence>
<dbReference type="InterPro" id="IPR004840">
    <property type="entry name" value="Amino_acid_permease_CS"/>
</dbReference>
<keyword evidence="7 8" id="KW-0472">Membrane</keyword>
<proteinExistence type="inferred from homology"/>
<evidence type="ECO:0000256" key="7">
    <source>
        <dbReference type="ARBA" id="ARBA00023136"/>
    </source>
</evidence>
<dbReference type="Proteomes" id="UP000011777">
    <property type="component" value="Unassembled WGS sequence"/>
</dbReference>
<dbReference type="STRING" id="1245528.M3JS75"/>
<feature type="non-terminal residue" evidence="10">
    <location>
        <position position="157"/>
    </location>
</feature>
<accession>M3JS75</accession>
<dbReference type="EMBL" id="AOGT01002405">
    <property type="protein sequence ID" value="EMG45635.1"/>
    <property type="molecule type" value="Genomic_DNA"/>
</dbReference>
<evidence type="ECO:0000256" key="5">
    <source>
        <dbReference type="ARBA" id="ARBA00022970"/>
    </source>
</evidence>
<keyword evidence="6 8" id="KW-1133">Transmembrane helix</keyword>
<dbReference type="eggNOG" id="KOG1286">
    <property type="taxonomic scope" value="Eukaryota"/>
</dbReference>
<evidence type="ECO:0000313" key="11">
    <source>
        <dbReference type="Proteomes" id="UP000011777"/>
    </source>
</evidence>
<evidence type="ECO:0000256" key="8">
    <source>
        <dbReference type="SAM" id="Phobius"/>
    </source>
</evidence>
<keyword evidence="11" id="KW-1185">Reference proteome</keyword>
<dbReference type="Pfam" id="PF00324">
    <property type="entry name" value="AA_permease"/>
    <property type="match status" value="1"/>
</dbReference>
<sequence>MSITYTGEPSLEKKVFTTDLENVVDESSSFERKEEVQQSEHLNRVLSTRTVNLICIAGVIGTGLFLSTGKMLKTAGPLGLLLNFMILGVLLYFMMLSLGEMATQYPVSGSFTVYAKRFGSDSLAFATLINYWLNDCVSVAADLTALQLVIQYWTDFH</sequence>
<dbReference type="GO" id="GO:0015171">
    <property type="term" value="F:amino acid transmembrane transporter activity"/>
    <property type="evidence" value="ECO:0007669"/>
    <property type="project" value="TreeGrafter"/>
</dbReference>
<dbReference type="PROSITE" id="PS00218">
    <property type="entry name" value="AMINO_ACID_PERMEASE_1"/>
    <property type="match status" value="1"/>
</dbReference>
<dbReference type="PANTHER" id="PTHR43341">
    <property type="entry name" value="AMINO ACID PERMEASE"/>
    <property type="match status" value="1"/>
</dbReference>
<keyword evidence="3" id="KW-0813">Transport</keyword>
<dbReference type="InterPro" id="IPR050524">
    <property type="entry name" value="APC_YAT"/>
</dbReference>
<dbReference type="AlphaFoldDB" id="M3JS75"/>
<evidence type="ECO:0000259" key="9">
    <source>
        <dbReference type="Pfam" id="PF00324"/>
    </source>
</evidence>
<evidence type="ECO:0000256" key="2">
    <source>
        <dbReference type="ARBA" id="ARBA00006983"/>
    </source>
</evidence>
<comment type="caution">
    <text evidence="10">The sequence shown here is derived from an EMBL/GenBank/DDBJ whole genome shotgun (WGS) entry which is preliminary data.</text>
</comment>
<evidence type="ECO:0000256" key="1">
    <source>
        <dbReference type="ARBA" id="ARBA00004141"/>
    </source>
</evidence>
<dbReference type="HOGENOM" id="CLU_142008_0_0_1"/>
<gene>
    <name evidence="10" type="ORF">G210_4179</name>
</gene>
<protein>
    <recommendedName>
        <fullName evidence="9">Amino acid permease/ SLC12A domain-containing protein</fullName>
    </recommendedName>
</protein>
<name>M3JS75_CANMX</name>
<comment type="subcellular location">
    <subcellularLocation>
        <location evidence="1">Membrane</location>
        <topology evidence="1">Multi-pass membrane protein</topology>
    </subcellularLocation>
</comment>
<dbReference type="OrthoDB" id="3900342at2759"/>
<dbReference type="InterPro" id="IPR004841">
    <property type="entry name" value="AA-permease/SLC12A_dom"/>
</dbReference>
<feature type="domain" description="Amino acid permease/ SLC12A" evidence="9">
    <location>
        <begin position="52"/>
        <end position="154"/>
    </location>
</feature>